<gene>
    <name evidence="1" type="ORF">B4O97_16885</name>
</gene>
<reference evidence="1 2" key="1">
    <citation type="submission" date="2017-03" db="EMBL/GenBank/DDBJ databases">
        <title>Draft Genome sequence of Marispirochaeta sp. strain JC444.</title>
        <authorList>
            <person name="Shivani Y."/>
            <person name="Subhash Y."/>
            <person name="Sasikala C."/>
            <person name="Ramana C."/>
        </authorList>
    </citation>
    <scope>NUCLEOTIDE SEQUENCE [LARGE SCALE GENOMIC DNA]</scope>
    <source>
        <strain evidence="1 2">JC444</strain>
    </source>
</reference>
<evidence type="ECO:0000313" key="2">
    <source>
        <dbReference type="Proteomes" id="UP000192343"/>
    </source>
</evidence>
<dbReference type="OrthoDB" id="358678at2"/>
<dbReference type="RefSeq" id="WP_083052669.1">
    <property type="nucleotide sequence ID" value="NZ_CAXXQO010000003.1"/>
</dbReference>
<proteinExistence type="predicted"/>
<dbReference type="STRING" id="1963862.B4O97_16885"/>
<protein>
    <submittedName>
        <fullName evidence="1">Uncharacterized protein</fullName>
    </submittedName>
</protein>
<keyword evidence="2" id="KW-1185">Reference proteome</keyword>
<dbReference type="AlphaFoldDB" id="A0A1Y1RU23"/>
<dbReference type="EMBL" id="MWQY01000024">
    <property type="protein sequence ID" value="ORC31822.1"/>
    <property type="molecule type" value="Genomic_DNA"/>
</dbReference>
<evidence type="ECO:0000313" key="1">
    <source>
        <dbReference type="EMBL" id="ORC31822.1"/>
    </source>
</evidence>
<sequence length="185" mass="21152">MDKIRIYPILEYILNEADTDDLAAIREALKRREKQQAFGGVNIQNVARQTGRSIEEQVGASVESIRDMIRNYAVQIIKGQAPEIGDEQLETLLESWIPDPGKKSRGGQSAGDIPQEALLTMIRQYIAYKTESMDPRELKSLVAEIGDWPQAYWSKFPVPVRRIITKYLNKEIDADMCWELINRSI</sequence>
<accession>A0A1Y1RU23</accession>
<organism evidence="1 2">
    <name type="scientific">Marispirochaeta aestuarii</name>
    <dbReference type="NCBI Taxonomy" id="1963862"/>
    <lineage>
        <taxon>Bacteria</taxon>
        <taxon>Pseudomonadati</taxon>
        <taxon>Spirochaetota</taxon>
        <taxon>Spirochaetia</taxon>
        <taxon>Spirochaetales</taxon>
        <taxon>Spirochaetaceae</taxon>
        <taxon>Marispirochaeta</taxon>
    </lineage>
</organism>
<dbReference type="Proteomes" id="UP000192343">
    <property type="component" value="Unassembled WGS sequence"/>
</dbReference>
<name>A0A1Y1RU23_9SPIO</name>
<comment type="caution">
    <text evidence="1">The sequence shown here is derived from an EMBL/GenBank/DDBJ whole genome shotgun (WGS) entry which is preliminary data.</text>
</comment>